<dbReference type="InterPro" id="IPR016032">
    <property type="entry name" value="Sig_transdc_resp-reg_C-effctor"/>
</dbReference>
<name>A0A0P6VNQ4_9HYPH</name>
<reference evidence="2 3" key="1">
    <citation type="submission" date="2015-09" db="EMBL/GenBank/DDBJ databases">
        <authorList>
            <person name="Jackson K.R."/>
            <person name="Lunt B.L."/>
            <person name="Fisher J.N.B."/>
            <person name="Gardner A.V."/>
            <person name="Bailey M.E."/>
            <person name="Deus L.M."/>
            <person name="Earl A.S."/>
            <person name="Gibby P.D."/>
            <person name="Hartmann K.A."/>
            <person name="Liu J.E."/>
            <person name="Manci A.M."/>
            <person name="Nielsen D.A."/>
            <person name="Solomon M.B."/>
            <person name="Breakwell D.P."/>
            <person name="Burnett S.H."/>
            <person name="Grose J.H."/>
        </authorList>
    </citation>
    <scope>NUCLEOTIDE SEQUENCE [LARGE SCALE GENOMIC DNA]</scope>
    <source>
        <strain evidence="2 3">16</strain>
    </source>
</reference>
<dbReference type="AlphaFoldDB" id="A0A0P6VNQ4"/>
<evidence type="ECO:0000313" key="2">
    <source>
        <dbReference type="EMBL" id="KPL51958.1"/>
    </source>
</evidence>
<dbReference type="InterPro" id="IPR000792">
    <property type="entry name" value="Tscrpt_reg_LuxR_C"/>
</dbReference>
<comment type="caution">
    <text evidence="2">The sequence shown here is derived from an EMBL/GenBank/DDBJ whole genome shotgun (WGS) entry which is preliminary data.</text>
</comment>
<keyword evidence="3" id="KW-1185">Reference proteome</keyword>
<dbReference type="Gene3D" id="1.10.10.10">
    <property type="entry name" value="Winged helix-like DNA-binding domain superfamily/Winged helix DNA-binding domain"/>
    <property type="match status" value="1"/>
</dbReference>
<dbReference type="GO" id="GO:0003677">
    <property type="term" value="F:DNA binding"/>
    <property type="evidence" value="ECO:0007669"/>
    <property type="project" value="InterPro"/>
</dbReference>
<dbReference type="SUPFAM" id="SSF46894">
    <property type="entry name" value="C-terminal effector domain of the bipartite response regulators"/>
    <property type="match status" value="1"/>
</dbReference>
<dbReference type="InterPro" id="IPR036388">
    <property type="entry name" value="WH-like_DNA-bd_sf"/>
</dbReference>
<evidence type="ECO:0000313" key="3">
    <source>
        <dbReference type="Proteomes" id="UP000048984"/>
    </source>
</evidence>
<feature type="domain" description="HTH luxR-type" evidence="1">
    <location>
        <begin position="294"/>
        <end position="351"/>
    </location>
</feature>
<gene>
    <name evidence="2" type="ORF">ABB55_06735</name>
</gene>
<dbReference type="STRING" id="665126.ABB55_06735"/>
<dbReference type="EMBL" id="LJYW01000001">
    <property type="protein sequence ID" value="KPL51958.1"/>
    <property type="molecule type" value="Genomic_DNA"/>
</dbReference>
<dbReference type="PRINTS" id="PR00038">
    <property type="entry name" value="HTHLUXR"/>
</dbReference>
<accession>A0A0P6VNQ4</accession>
<sequence length="355" mass="38000">MDIAGLVEEIYEAAIVPDLWHRLLDRLAEIAGAEGTLLFAARPGATRHINSPRIDRLIEAWVKDGWAGARNDRGNRLIPIREPRFLTDFDGFSPEEMDRSPFYTEYLRPLGFWWCVGTAIHSPTADTIIFSIERLERNGPVEPEAVRRLDHLRPHLARAAVLSARVGIERMQAGVIALETVGLPAAIVDATGRVLAANGLFAGCSPSMRIGAHDRLLFGDETSNTAFRNALRHGGRGAAASLALPARDGAAAAVAHLVPLKGSALDVFTGAACLVYATVLAPKGALPAALIEVLFDLTAAEARVASMVAAGTSVAAAALKLSVTPETIRAHLKSVYAKTGVHRQIDLARLLSERP</sequence>
<dbReference type="RefSeq" id="WP_054358121.1">
    <property type="nucleotide sequence ID" value="NZ_LJYW01000001.1"/>
</dbReference>
<dbReference type="SMART" id="SM00421">
    <property type="entry name" value="HTH_LUXR"/>
    <property type="match status" value="1"/>
</dbReference>
<dbReference type="Proteomes" id="UP000048984">
    <property type="component" value="Unassembled WGS sequence"/>
</dbReference>
<organism evidence="2 3">
    <name type="scientific">Prosthecodimorpha hirschii</name>
    <dbReference type="NCBI Taxonomy" id="665126"/>
    <lineage>
        <taxon>Bacteria</taxon>
        <taxon>Pseudomonadati</taxon>
        <taxon>Pseudomonadota</taxon>
        <taxon>Alphaproteobacteria</taxon>
        <taxon>Hyphomicrobiales</taxon>
        <taxon>Ancalomicrobiaceae</taxon>
        <taxon>Prosthecodimorpha</taxon>
    </lineage>
</organism>
<dbReference type="Pfam" id="PF00196">
    <property type="entry name" value="GerE"/>
    <property type="match status" value="1"/>
</dbReference>
<evidence type="ECO:0000259" key="1">
    <source>
        <dbReference type="SMART" id="SM00421"/>
    </source>
</evidence>
<protein>
    <recommendedName>
        <fullName evidence="1">HTH luxR-type domain-containing protein</fullName>
    </recommendedName>
</protein>
<reference evidence="2 3" key="2">
    <citation type="submission" date="2015-10" db="EMBL/GenBank/DDBJ databases">
        <title>Draft Genome Sequence of Prosthecomicrobium hirschii ATCC 27832.</title>
        <authorList>
            <person name="Daniel J."/>
            <person name="Givan S.A."/>
            <person name="Brun Y.V."/>
            <person name="Brown P.J."/>
        </authorList>
    </citation>
    <scope>NUCLEOTIDE SEQUENCE [LARGE SCALE GENOMIC DNA]</scope>
    <source>
        <strain evidence="2 3">16</strain>
    </source>
</reference>
<dbReference type="GO" id="GO:0006355">
    <property type="term" value="P:regulation of DNA-templated transcription"/>
    <property type="evidence" value="ECO:0007669"/>
    <property type="project" value="InterPro"/>
</dbReference>
<proteinExistence type="predicted"/>